<dbReference type="SUPFAM" id="SSF50630">
    <property type="entry name" value="Acid proteases"/>
    <property type="match status" value="1"/>
</dbReference>
<name>A0ABV5AK24_9BACL</name>
<organism evidence="1 2">
    <name type="scientific">Alicyclobacillus fastidiosus</name>
    <dbReference type="NCBI Taxonomy" id="392011"/>
    <lineage>
        <taxon>Bacteria</taxon>
        <taxon>Bacillati</taxon>
        <taxon>Bacillota</taxon>
        <taxon>Bacilli</taxon>
        <taxon>Bacillales</taxon>
        <taxon>Alicyclobacillaceae</taxon>
        <taxon>Alicyclobacillus</taxon>
    </lineage>
</organism>
<gene>
    <name evidence="1" type="ORF">KKP3000_001798</name>
</gene>
<evidence type="ECO:0000313" key="2">
    <source>
        <dbReference type="Proteomes" id="UP001579974"/>
    </source>
</evidence>
<dbReference type="RefSeq" id="WP_275475944.1">
    <property type="nucleotide sequence ID" value="NZ_CP162940.1"/>
</dbReference>
<sequence length="137" mass="15149">MPRQRIARIRGDVTADAFYFPLQVNRFIVPDMILDTGAYELTFSGQVAQALRLPRLGTQQIMGVGGATSAYRSQCDLYFDTRMYRNVPCVVDPDFPGAGAGLFGLRFFVDARLTIELNTVTETLSVFPAEEEGNASD</sequence>
<dbReference type="Gene3D" id="2.40.70.10">
    <property type="entry name" value="Acid Proteases"/>
    <property type="match status" value="1"/>
</dbReference>
<evidence type="ECO:0000313" key="1">
    <source>
        <dbReference type="EMBL" id="MFB5192591.1"/>
    </source>
</evidence>
<dbReference type="EMBL" id="JBDXSU010000025">
    <property type="protein sequence ID" value="MFB5192591.1"/>
    <property type="molecule type" value="Genomic_DNA"/>
</dbReference>
<dbReference type="Proteomes" id="UP001579974">
    <property type="component" value="Unassembled WGS sequence"/>
</dbReference>
<comment type="caution">
    <text evidence="1">The sequence shown here is derived from an EMBL/GenBank/DDBJ whole genome shotgun (WGS) entry which is preliminary data.</text>
</comment>
<protein>
    <submittedName>
        <fullName evidence="1">Retroviral-like aspartic protease family protein</fullName>
    </submittedName>
</protein>
<accession>A0ABV5AK24</accession>
<keyword evidence="2" id="KW-1185">Reference proteome</keyword>
<proteinExistence type="predicted"/>
<dbReference type="InterPro" id="IPR021109">
    <property type="entry name" value="Peptidase_aspartic_dom_sf"/>
</dbReference>
<reference evidence="1 2" key="1">
    <citation type="journal article" date="2024" name="Int. J. Mol. Sci.">
        <title>Exploration of Alicyclobacillus spp. Genome in Search of Antibiotic Resistance.</title>
        <authorList>
            <person name="Bucka-Kolendo J."/>
            <person name="Kiousi D.E."/>
            <person name="Dekowska A."/>
            <person name="Mikolajczuk-Szczyrba A."/>
            <person name="Karadedos D.M."/>
            <person name="Michael P."/>
            <person name="Galanis A."/>
            <person name="Sokolowska B."/>
        </authorList>
    </citation>
    <scope>NUCLEOTIDE SEQUENCE [LARGE SCALE GENOMIC DNA]</scope>
    <source>
        <strain evidence="1 2">KKP 3000</strain>
    </source>
</reference>